<evidence type="ECO:0000313" key="12">
    <source>
        <dbReference type="Proteomes" id="UP000518288"/>
    </source>
</evidence>
<dbReference type="Pfam" id="PF13671">
    <property type="entry name" value="AAA_33"/>
    <property type="match status" value="1"/>
</dbReference>
<evidence type="ECO:0000256" key="9">
    <source>
        <dbReference type="ARBA" id="ARBA00048090"/>
    </source>
</evidence>
<keyword evidence="6 10" id="KW-0418">Kinase</keyword>
<comment type="pathway">
    <text evidence="1">Carbohydrate acid metabolism.</text>
</comment>
<dbReference type="CDD" id="cd02021">
    <property type="entry name" value="GntK"/>
    <property type="match status" value="1"/>
</dbReference>
<dbReference type="AlphaFoldDB" id="A0A7Y9QUA9"/>
<accession>A0A7Y9QUA9</accession>
<dbReference type="NCBIfam" id="TIGR01313">
    <property type="entry name" value="therm_gnt_kin"/>
    <property type="match status" value="1"/>
</dbReference>
<evidence type="ECO:0000256" key="4">
    <source>
        <dbReference type="ARBA" id="ARBA00022679"/>
    </source>
</evidence>
<evidence type="ECO:0000256" key="3">
    <source>
        <dbReference type="ARBA" id="ARBA00012054"/>
    </source>
</evidence>
<sequence>MSDSPPPPVVVVMGVSGCGKSTLGQALAEALGVPYIEGDDLHPPHNVALMAAGTPLTDADRAGWLDRIGERLAQAHDTGAVVTCSALRRLYRDRLRSASPGLRLVHLHGDPALLAERIGQRTGHYMPPTLLPSQLRTLEPPDPDEGATTLDIALPPERLVRLALQALR</sequence>
<evidence type="ECO:0000256" key="5">
    <source>
        <dbReference type="ARBA" id="ARBA00022741"/>
    </source>
</evidence>
<dbReference type="PANTHER" id="PTHR43442:SF3">
    <property type="entry name" value="GLUCONOKINASE-RELATED"/>
    <property type="match status" value="1"/>
</dbReference>
<evidence type="ECO:0000256" key="8">
    <source>
        <dbReference type="ARBA" id="ARBA00023064"/>
    </source>
</evidence>
<dbReference type="GO" id="GO:0005524">
    <property type="term" value="F:ATP binding"/>
    <property type="evidence" value="ECO:0007669"/>
    <property type="project" value="UniProtKB-KW"/>
</dbReference>
<keyword evidence="7 10" id="KW-0067">ATP-binding</keyword>
<dbReference type="InterPro" id="IPR006001">
    <property type="entry name" value="Therm_gnt_kin"/>
</dbReference>
<dbReference type="Proteomes" id="UP000518288">
    <property type="component" value="Unassembled WGS sequence"/>
</dbReference>
<evidence type="ECO:0000256" key="1">
    <source>
        <dbReference type="ARBA" id="ARBA00004761"/>
    </source>
</evidence>
<dbReference type="GO" id="GO:0019521">
    <property type="term" value="P:D-gluconate metabolic process"/>
    <property type="evidence" value="ECO:0007669"/>
    <property type="project" value="UniProtKB-KW"/>
</dbReference>
<keyword evidence="12" id="KW-1185">Reference proteome</keyword>
<evidence type="ECO:0000256" key="7">
    <source>
        <dbReference type="ARBA" id="ARBA00022840"/>
    </source>
</evidence>
<dbReference type="RefSeq" id="WP_179632521.1">
    <property type="nucleotide sequence ID" value="NZ_CAXYYM010000081.1"/>
</dbReference>
<name>A0A7Y9QUA9_9BURK</name>
<evidence type="ECO:0000256" key="2">
    <source>
        <dbReference type="ARBA" id="ARBA00008420"/>
    </source>
</evidence>
<comment type="catalytic activity">
    <reaction evidence="9 10">
        <text>D-gluconate + ATP = 6-phospho-D-gluconate + ADP + H(+)</text>
        <dbReference type="Rhea" id="RHEA:19433"/>
        <dbReference type="ChEBI" id="CHEBI:15378"/>
        <dbReference type="ChEBI" id="CHEBI:18391"/>
        <dbReference type="ChEBI" id="CHEBI:30616"/>
        <dbReference type="ChEBI" id="CHEBI:58759"/>
        <dbReference type="ChEBI" id="CHEBI:456216"/>
        <dbReference type="EC" id="2.7.1.12"/>
    </reaction>
</comment>
<dbReference type="InterPro" id="IPR027417">
    <property type="entry name" value="P-loop_NTPase"/>
</dbReference>
<keyword evidence="5 10" id="KW-0547">Nucleotide-binding</keyword>
<proteinExistence type="inferred from homology"/>
<dbReference type="FunFam" id="3.40.50.300:FF:000522">
    <property type="entry name" value="Gluconokinase"/>
    <property type="match status" value="1"/>
</dbReference>
<dbReference type="SUPFAM" id="SSF52540">
    <property type="entry name" value="P-loop containing nucleoside triphosphate hydrolases"/>
    <property type="match status" value="1"/>
</dbReference>
<organism evidence="11 12">
    <name type="scientific">Sphaerotilus montanus</name>
    <dbReference type="NCBI Taxonomy" id="522889"/>
    <lineage>
        <taxon>Bacteria</taxon>
        <taxon>Pseudomonadati</taxon>
        <taxon>Pseudomonadota</taxon>
        <taxon>Betaproteobacteria</taxon>
        <taxon>Burkholderiales</taxon>
        <taxon>Sphaerotilaceae</taxon>
        <taxon>Sphaerotilus</taxon>
    </lineage>
</organism>
<keyword evidence="8" id="KW-0311">Gluconate utilization</keyword>
<evidence type="ECO:0000256" key="6">
    <source>
        <dbReference type="ARBA" id="ARBA00022777"/>
    </source>
</evidence>
<gene>
    <name evidence="11" type="ORF">BDD16_000523</name>
</gene>
<protein>
    <recommendedName>
        <fullName evidence="3 10">Gluconokinase</fullName>
        <ecNumber evidence="3 10">2.7.1.12</ecNumber>
    </recommendedName>
</protein>
<keyword evidence="4 10" id="KW-0808">Transferase</keyword>
<comment type="caution">
    <text evidence="11">The sequence shown here is derived from an EMBL/GenBank/DDBJ whole genome shotgun (WGS) entry which is preliminary data.</text>
</comment>
<dbReference type="Gene3D" id="3.40.50.300">
    <property type="entry name" value="P-loop containing nucleotide triphosphate hydrolases"/>
    <property type="match status" value="1"/>
</dbReference>
<evidence type="ECO:0000313" key="11">
    <source>
        <dbReference type="EMBL" id="NYG31537.1"/>
    </source>
</evidence>
<dbReference type="EC" id="2.7.1.12" evidence="3 10"/>
<dbReference type="PANTHER" id="PTHR43442">
    <property type="entry name" value="GLUCONOKINASE-RELATED"/>
    <property type="match status" value="1"/>
</dbReference>
<comment type="similarity">
    <text evidence="2 10">Belongs to the gluconokinase GntK/GntV family.</text>
</comment>
<reference evidence="11 12" key="1">
    <citation type="submission" date="2020-07" db="EMBL/GenBank/DDBJ databases">
        <title>Genomic Encyclopedia of Archaeal and Bacterial Type Strains, Phase II (KMG-II): from individual species to whole genera.</title>
        <authorList>
            <person name="Goeker M."/>
        </authorList>
    </citation>
    <scope>NUCLEOTIDE SEQUENCE [LARGE SCALE GENOMIC DNA]</scope>
    <source>
        <strain evidence="11 12">DSM 21226</strain>
    </source>
</reference>
<dbReference type="EMBL" id="JACCFH010000001">
    <property type="protein sequence ID" value="NYG31537.1"/>
    <property type="molecule type" value="Genomic_DNA"/>
</dbReference>
<dbReference type="GO" id="GO:0005737">
    <property type="term" value="C:cytoplasm"/>
    <property type="evidence" value="ECO:0007669"/>
    <property type="project" value="TreeGrafter"/>
</dbReference>
<evidence type="ECO:0000256" key="10">
    <source>
        <dbReference type="RuleBase" id="RU363066"/>
    </source>
</evidence>
<dbReference type="GO" id="GO:0046316">
    <property type="term" value="F:gluconokinase activity"/>
    <property type="evidence" value="ECO:0007669"/>
    <property type="project" value="UniProtKB-EC"/>
</dbReference>